<reference evidence="2 3" key="1">
    <citation type="submission" date="2017-11" db="EMBL/GenBank/DDBJ databases">
        <title>Complete genome sequence of Streptomyces lavendulae subsp. lavendulae CCM 3239 (formerly 'Streptomyces aureofaciens CCM 3239'), the producer of the angucycline-type antibiotic auricin.</title>
        <authorList>
            <person name="Busche T."/>
            <person name="Novakova R."/>
            <person name="Al'Dilaimi A."/>
            <person name="Homerova D."/>
            <person name="Feckova L."/>
            <person name="Rezuchova B."/>
            <person name="Mingyar E."/>
            <person name="Csolleiova D."/>
            <person name="Bekeova C."/>
            <person name="Winkler A."/>
            <person name="Sevcikova B."/>
            <person name="Kalinowski J."/>
            <person name="Kormanec J."/>
            <person name="Ruckert C."/>
        </authorList>
    </citation>
    <scope>NUCLEOTIDE SEQUENCE [LARGE SCALE GENOMIC DNA]</scope>
    <source>
        <strain evidence="2 3">CCM 3239</strain>
    </source>
</reference>
<keyword evidence="3" id="KW-1185">Reference proteome</keyword>
<sequence length="471" mass="49374">MVLWESLASLRCSIVMCSGVAPVRSRLSCEPAAHQVDHREADHRFGLAAARLPERPAGPRSPSSRGHLKGAQGAVGGPRVAVIPRARPWGSWRGPATVPPQLSWTRRRHQRLATCRSPISSRENGADPSGRNPGRFYYAHWNPSSASARGCSASSRPRCWRWSASHALVRLGPSGSCSTCWRPGSDGCVHRGARKGARGEQGPRGIRLLLGPLHTATALLADHDPDGTRAHHRRVHLRTEQVRRAAGQGTRSRRAGEHRSPVVPERRRGGLGLPVPKATVPLVAADASPALSQMGGSWPTDGRVVGIVADGGTDPDGVRAARQAVLDPGTVPLIIAPAGGMPDADGDPVEVQRTFATARSVEFDAVLSAGAPAPAADAHGAREAKARNTGNTGSTGKAAPDPGSCSCSPRPAGTARRSADGTGRGPSSKPRASHRRRGRAIIVSEGATEAVRAAAEALAGHRAWDRFPPAL</sequence>
<dbReference type="InterPro" id="IPR029062">
    <property type="entry name" value="Class_I_gatase-like"/>
</dbReference>
<evidence type="ECO:0000313" key="3">
    <source>
        <dbReference type="Proteomes" id="UP000231791"/>
    </source>
</evidence>
<protein>
    <submittedName>
        <fullName evidence="2">Uncharacterized protein</fullName>
    </submittedName>
</protein>
<proteinExistence type="predicted"/>
<evidence type="ECO:0000313" key="2">
    <source>
        <dbReference type="EMBL" id="ATZ29374.1"/>
    </source>
</evidence>
<gene>
    <name evidence="2" type="ORF">SLAV_38050</name>
</gene>
<feature type="compositionally biased region" description="Basic and acidic residues" evidence="1">
    <location>
        <begin position="254"/>
        <end position="268"/>
    </location>
</feature>
<dbReference type="EMBL" id="CP024985">
    <property type="protein sequence ID" value="ATZ29374.1"/>
    <property type="molecule type" value="Genomic_DNA"/>
</dbReference>
<dbReference type="Gene3D" id="3.40.50.880">
    <property type="match status" value="1"/>
</dbReference>
<feature type="region of interest" description="Disordered" evidence="1">
    <location>
        <begin position="113"/>
        <end position="132"/>
    </location>
</feature>
<accession>A0A2K8PRN2</accession>
<dbReference type="KEGG" id="slx:SLAV_38050"/>
<feature type="region of interest" description="Disordered" evidence="1">
    <location>
        <begin position="52"/>
        <end position="80"/>
    </location>
</feature>
<dbReference type="AlphaFoldDB" id="A0A2K8PRN2"/>
<dbReference type="Proteomes" id="UP000231791">
    <property type="component" value="Chromosome"/>
</dbReference>
<organism evidence="2 3">
    <name type="scientific">Streptomyces lavendulae subsp. lavendulae</name>
    <dbReference type="NCBI Taxonomy" id="58340"/>
    <lineage>
        <taxon>Bacteria</taxon>
        <taxon>Bacillati</taxon>
        <taxon>Actinomycetota</taxon>
        <taxon>Actinomycetes</taxon>
        <taxon>Kitasatosporales</taxon>
        <taxon>Streptomycetaceae</taxon>
        <taxon>Streptomyces</taxon>
    </lineage>
</organism>
<evidence type="ECO:0000256" key="1">
    <source>
        <dbReference type="SAM" id="MobiDB-lite"/>
    </source>
</evidence>
<feature type="region of interest" description="Disordered" evidence="1">
    <location>
        <begin position="242"/>
        <end position="274"/>
    </location>
</feature>
<feature type="region of interest" description="Disordered" evidence="1">
    <location>
        <begin position="373"/>
        <end position="443"/>
    </location>
</feature>
<name>A0A2K8PRN2_STRLA</name>